<dbReference type="AlphaFoldDB" id="A0A938BNX4"/>
<evidence type="ECO:0000313" key="2">
    <source>
        <dbReference type="Proteomes" id="UP000779900"/>
    </source>
</evidence>
<evidence type="ECO:0000313" key="1">
    <source>
        <dbReference type="EMBL" id="MBM3330596.1"/>
    </source>
</evidence>
<dbReference type="EMBL" id="VGIR01000006">
    <property type="protein sequence ID" value="MBM3330596.1"/>
    <property type="molecule type" value="Genomic_DNA"/>
</dbReference>
<protein>
    <submittedName>
        <fullName evidence="1">Uncharacterized protein</fullName>
    </submittedName>
</protein>
<accession>A0A938BNX4</accession>
<reference evidence="1" key="1">
    <citation type="submission" date="2019-03" db="EMBL/GenBank/DDBJ databases">
        <title>Lake Tanganyika Metagenome-Assembled Genomes (MAGs).</title>
        <authorList>
            <person name="Tran P."/>
        </authorList>
    </citation>
    <scope>NUCLEOTIDE SEQUENCE</scope>
    <source>
        <strain evidence="1">K_DeepCast_150m_m2_040</strain>
    </source>
</reference>
<dbReference type="Proteomes" id="UP000779900">
    <property type="component" value="Unassembled WGS sequence"/>
</dbReference>
<proteinExistence type="predicted"/>
<name>A0A938BNX4_UNCW3</name>
<organism evidence="1 2">
    <name type="scientific">candidate division WOR-3 bacterium</name>
    <dbReference type="NCBI Taxonomy" id="2052148"/>
    <lineage>
        <taxon>Bacteria</taxon>
        <taxon>Bacteria division WOR-3</taxon>
    </lineage>
</organism>
<comment type="caution">
    <text evidence="1">The sequence shown here is derived from an EMBL/GenBank/DDBJ whole genome shotgun (WGS) entry which is preliminary data.</text>
</comment>
<gene>
    <name evidence="1" type="ORF">FJY68_01935</name>
</gene>
<sequence length="176" mass="19052">MATDKGLVVSINRAPVLALWATVVAERLGFSREEALSLGKAVTGLNAQAKGRHLGIYKKHEMPGERREGWADSVELFGREVPVTRTAEGVRALSKGEPVPARSAQAYLESKFGEHLAAVRAAMEELAKSMKPDVLAARAFAFYAQFRPQIPDGVKGWGAKGELDTDLIRSLAGPRK</sequence>